<proteinExistence type="predicted"/>
<sequence>MPVVARVFRAEPASWLFGLRDACPTGFAELPQLREALLRIAQEQISADAINKLVDDAAQGAQCIEIEQFLKWLSDNSIGVTTDYLAGFRGSAPHVHQLHAPADPRFLGSIEEFREQHKDDAMALERLRNTVKICGSCSKPCAFTLSSCNACGTSLKDVQQSFSDNIFMGFIYGVAKAG</sequence>
<gene>
    <name evidence="1" type="ORF">EVOR1521_LOCUS14629</name>
</gene>
<name>A0AA36IJC5_9DINO</name>
<keyword evidence="2" id="KW-1185">Reference proteome</keyword>
<dbReference type="EMBL" id="CAUJNA010001779">
    <property type="protein sequence ID" value="CAJ1388872.1"/>
    <property type="molecule type" value="Genomic_DNA"/>
</dbReference>
<organism evidence="1 2">
    <name type="scientific">Effrenium voratum</name>
    <dbReference type="NCBI Taxonomy" id="2562239"/>
    <lineage>
        <taxon>Eukaryota</taxon>
        <taxon>Sar</taxon>
        <taxon>Alveolata</taxon>
        <taxon>Dinophyceae</taxon>
        <taxon>Suessiales</taxon>
        <taxon>Symbiodiniaceae</taxon>
        <taxon>Effrenium</taxon>
    </lineage>
</organism>
<protein>
    <submittedName>
        <fullName evidence="1">Uncharacterized protein</fullName>
    </submittedName>
</protein>
<evidence type="ECO:0000313" key="1">
    <source>
        <dbReference type="EMBL" id="CAJ1388872.1"/>
    </source>
</evidence>
<accession>A0AA36IJC5</accession>
<evidence type="ECO:0000313" key="2">
    <source>
        <dbReference type="Proteomes" id="UP001178507"/>
    </source>
</evidence>
<reference evidence="1" key="1">
    <citation type="submission" date="2023-08" db="EMBL/GenBank/DDBJ databases">
        <authorList>
            <person name="Chen Y."/>
            <person name="Shah S."/>
            <person name="Dougan E. K."/>
            <person name="Thang M."/>
            <person name="Chan C."/>
        </authorList>
    </citation>
    <scope>NUCLEOTIDE SEQUENCE</scope>
</reference>
<dbReference type="AlphaFoldDB" id="A0AA36IJC5"/>
<comment type="caution">
    <text evidence="1">The sequence shown here is derived from an EMBL/GenBank/DDBJ whole genome shotgun (WGS) entry which is preliminary data.</text>
</comment>
<dbReference type="Proteomes" id="UP001178507">
    <property type="component" value="Unassembled WGS sequence"/>
</dbReference>